<proteinExistence type="predicted"/>
<feature type="non-terminal residue" evidence="2">
    <location>
        <position position="1"/>
    </location>
</feature>
<keyword evidence="3" id="KW-1185">Reference proteome</keyword>
<comment type="caution">
    <text evidence="2">The sequence shown here is derived from an EMBL/GenBank/DDBJ whole genome shotgun (WGS) entry which is preliminary data.</text>
</comment>
<name>A0A9W8GVL0_9FUNG</name>
<evidence type="ECO:0000313" key="2">
    <source>
        <dbReference type="EMBL" id="KAJ2751003.1"/>
    </source>
</evidence>
<dbReference type="AlphaFoldDB" id="A0A9W8GVL0"/>
<evidence type="ECO:0000256" key="1">
    <source>
        <dbReference type="SAM" id="Phobius"/>
    </source>
</evidence>
<gene>
    <name evidence="2" type="ORF">GGI19_004762</name>
</gene>
<dbReference type="EMBL" id="JANBUH010000463">
    <property type="protein sequence ID" value="KAJ2751003.1"/>
    <property type="molecule type" value="Genomic_DNA"/>
</dbReference>
<evidence type="ECO:0000313" key="3">
    <source>
        <dbReference type="Proteomes" id="UP001140011"/>
    </source>
</evidence>
<accession>A0A9W8GVL0</accession>
<organism evidence="2 3">
    <name type="scientific">Coemansia pectinata</name>
    <dbReference type="NCBI Taxonomy" id="1052879"/>
    <lineage>
        <taxon>Eukaryota</taxon>
        <taxon>Fungi</taxon>
        <taxon>Fungi incertae sedis</taxon>
        <taxon>Zoopagomycota</taxon>
        <taxon>Kickxellomycotina</taxon>
        <taxon>Kickxellomycetes</taxon>
        <taxon>Kickxellales</taxon>
        <taxon>Kickxellaceae</taxon>
        <taxon>Coemansia</taxon>
    </lineage>
</organism>
<keyword evidence="1" id="KW-0472">Membrane</keyword>
<dbReference type="Proteomes" id="UP001140011">
    <property type="component" value="Unassembled WGS sequence"/>
</dbReference>
<keyword evidence="1" id="KW-1133">Transmembrane helix</keyword>
<sequence length="247" mass="26272">MSFVLKAVSAAKNVGRAIRVRLWIARLTSADTTAAALTADLSKHHDINHRVLLKLDSADWSAVNTSFFALEDWQKELPLSCGDHLALQDSVAAHLPAVAAHLPAAATHFPTFCGSWHIASTPVPTTPLTIAQQGIRVAESPVTFQAKFHMRSGQLLALFLLAAFVVVASRSFAISERYCNRHAICTEHVPFAFHKHTATTAHIETTETAATAEPATPAVVNSAATREAEVEGASGAVEIGKAIAAAQ</sequence>
<keyword evidence="1" id="KW-0812">Transmembrane</keyword>
<feature type="transmembrane region" description="Helical" evidence="1">
    <location>
        <begin position="155"/>
        <end position="173"/>
    </location>
</feature>
<reference evidence="2" key="1">
    <citation type="submission" date="2022-07" db="EMBL/GenBank/DDBJ databases">
        <title>Phylogenomic reconstructions and comparative analyses of Kickxellomycotina fungi.</title>
        <authorList>
            <person name="Reynolds N.K."/>
            <person name="Stajich J.E."/>
            <person name="Barry K."/>
            <person name="Grigoriev I.V."/>
            <person name="Crous P."/>
            <person name="Smith M.E."/>
        </authorList>
    </citation>
    <scope>NUCLEOTIDE SEQUENCE</scope>
    <source>
        <strain evidence="2">BCRC 34297</strain>
    </source>
</reference>
<protein>
    <submittedName>
        <fullName evidence="2">Uncharacterized protein</fullName>
    </submittedName>
</protein>